<dbReference type="InterPro" id="IPR039058">
    <property type="entry name" value="Yippee_fam"/>
</dbReference>
<dbReference type="Pfam" id="PF03226">
    <property type="entry name" value="Yippee-Mis18"/>
    <property type="match status" value="1"/>
</dbReference>
<dbReference type="GO" id="GO:0046872">
    <property type="term" value="F:metal ion binding"/>
    <property type="evidence" value="ECO:0007669"/>
    <property type="project" value="UniProtKB-KW"/>
</dbReference>
<sequence length="332" mass="35986">MFGDITAALTRPTAAAASPALDDGPTFPLYLLPSFTLPFRHRRPSASPRSSPISAQPAAHHSPLPSLSSSPGSDTTCVGSPGTPRIVSPPTGPRVSRTQPDTLRCGTCATDLAFSYQIISRGFQGRHGRAFLVSPPSGQPTPNCPGSPLNTTIISTTHSTPTTKADLINIRVGRPENRQLVTGAHVVADITCAVCTTKLGWKYVDAQEVAQKYKVGKFILETQRVVAHHSWEDIDHTLVGEQETATTTRDNKRLWRRRRRASKPHVQTIITKAAEDVSDEDVSDEDDVIVFDSDDEDECEDIFAGVWDPETVAKRRRGKVSNMWRAGGASAA</sequence>
<name>A0AAE0N4I0_9PEZI</name>
<accession>A0AAE0N4I0</accession>
<dbReference type="AlphaFoldDB" id="A0AAE0N4I0"/>
<organism evidence="6 7">
    <name type="scientific">Podospora didyma</name>
    <dbReference type="NCBI Taxonomy" id="330526"/>
    <lineage>
        <taxon>Eukaryota</taxon>
        <taxon>Fungi</taxon>
        <taxon>Dikarya</taxon>
        <taxon>Ascomycota</taxon>
        <taxon>Pezizomycotina</taxon>
        <taxon>Sordariomycetes</taxon>
        <taxon>Sordariomycetidae</taxon>
        <taxon>Sordariales</taxon>
        <taxon>Podosporaceae</taxon>
        <taxon>Podospora</taxon>
    </lineage>
</organism>
<evidence type="ECO:0000256" key="1">
    <source>
        <dbReference type="ARBA" id="ARBA00005613"/>
    </source>
</evidence>
<dbReference type="InterPro" id="IPR004910">
    <property type="entry name" value="Yippee/Mis18/Cereblon"/>
</dbReference>
<evidence type="ECO:0000313" key="6">
    <source>
        <dbReference type="EMBL" id="KAK3369868.1"/>
    </source>
</evidence>
<dbReference type="PANTHER" id="PTHR13848">
    <property type="entry name" value="PROTEIN YIPPEE-LIKE CG15309-RELATED"/>
    <property type="match status" value="1"/>
</dbReference>
<evidence type="ECO:0000256" key="2">
    <source>
        <dbReference type="ARBA" id="ARBA00022723"/>
    </source>
</evidence>
<feature type="compositionally biased region" description="Low complexity" evidence="4">
    <location>
        <begin position="45"/>
        <end position="71"/>
    </location>
</feature>
<comment type="caution">
    <text evidence="6">The sequence shown here is derived from an EMBL/GenBank/DDBJ whole genome shotgun (WGS) entry which is preliminary data.</text>
</comment>
<keyword evidence="7" id="KW-1185">Reference proteome</keyword>
<evidence type="ECO:0000259" key="5">
    <source>
        <dbReference type="PROSITE" id="PS51792"/>
    </source>
</evidence>
<reference evidence="6" key="2">
    <citation type="submission" date="2023-06" db="EMBL/GenBank/DDBJ databases">
        <authorList>
            <consortium name="Lawrence Berkeley National Laboratory"/>
            <person name="Haridas S."/>
            <person name="Hensen N."/>
            <person name="Bonometti L."/>
            <person name="Westerberg I."/>
            <person name="Brannstrom I.O."/>
            <person name="Guillou S."/>
            <person name="Cros-Aarteil S."/>
            <person name="Calhoun S."/>
            <person name="Kuo A."/>
            <person name="Mondo S."/>
            <person name="Pangilinan J."/>
            <person name="Riley R."/>
            <person name="LaButti K."/>
            <person name="Andreopoulos B."/>
            <person name="Lipzen A."/>
            <person name="Chen C."/>
            <person name="Yanf M."/>
            <person name="Daum C."/>
            <person name="Ng V."/>
            <person name="Clum A."/>
            <person name="Steindorff A."/>
            <person name="Ohm R."/>
            <person name="Martin F."/>
            <person name="Silar P."/>
            <person name="Natvig D."/>
            <person name="Lalanne C."/>
            <person name="Gautier V."/>
            <person name="Ament-velasquez S.L."/>
            <person name="Kruys A."/>
            <person name="Hutchinson M.I."/>
            <person name="Powell A.J."/>
            <person name="Barry K."/>
            <person name="Miller A.N."/>
            <person name="Grigoriev I.V."/>
            <person name="Debuchy R."/>
            <person name="Gladieux P."/>
            <person name="Thoren M.H."/>
            <person name="Johannesson H."/>
        </authorList>
    </citation>
    <scope>NUCLEOTIDE SEQUENCE</scope>
    <source>
        <strain evidence="6">CBS 232.78</strain>
    </source>
</reference>
<keyword evidence="3" id="KW-0862">Zinc</keyword>
<feature type="domain" description="Yippee" evidence="5">
    <location>
        <begin position="101"/>
        <end position="229"/>
    </location>
</feature>
<protein>
    <submittedName>
        <fullName evidence="6">Yippee zinc-binding/DNA-binding /Mis18, centromere assembly-domain-containing protein</fullName>
    </submittedName>
</protein>
<dbReference type="PROSITE" id="PS51792">
    <property type="entry name" value="YIPPEE"/>
    <property type="match status" value="1"/>
</dbReference>
<gene>
    <name evidence="6" type="ORF">B0H63DRAFT_497131</name>
</gene>
<reference evidence="6" key="1">
    <citation type="journal article" date="2023" name="Mol. Phylogenet. Evol.">
        <title>Genome-scale phylogeny and comparative genomics of the fungal order Sordariales.</title>
        <authorList>
            <person name="Hensen N."/>
            <person name="Bonometti L."/>
            <person name="Westerberg I."/>
            <person name="Brannstrom I.O."/>
            <person name="Guillou S."/>
            <person name="Cros-Aarteil S."/>
            <person name="Calhoun S."/>
            <person name="Haridas S."/>
            <person name="Kuo A."/>
            <person name="Mondo S."/>
            <person name="Pangilinan J."/>
            <person name="Riley R."/>
            <person name="LaButti K."/>
            <person name="Andreopoulos B."/>
            <person name="Lipzen A."/>
            <person name="Chen C."/>
            <person name="Yan M."/>
            <person name="Daum C."/>
            <person name="Ng V."/>
            <person name="Clum A."/>
            <person name="Steindorff A."/>
            <person name="Ohm R.A."/>
            <person name="Martin F."/>
            <person name="Silar P."/>
            <person name="Natvig D.O."/>
            <person name="Lalanne C."/>
            <person name="Gautier V."/>
            <person name="Ament-Velasquez S.L."/>
            <person name="Kruys A."/>
            <person name="Hutchinson M.I."/>
            <person name="Powell A.J."/>
            <person name="Barry K."/>
            <person name="Miller A.N."/>
            <person name="Grigoriev I.V."/>
            <person name="Debuchy R."/>
            <person name="Gladieux P."/>
            <person name="Hiltunen Thoren M."/>
            <person name="Johannesson H."/>
        </authorList>
    </citation>
    <scope>NUCLEOTIDE SEQUENCE</scope>
    <source>
        <strain evidence="6">CBS 232.78</strain>
    </source>
</reference>
<evidence type="ECO:0000256" key="4">
    <source>
        <dbReference type="SAM" id="MobiDB-lite"/>
    </source>
</evidence>
<evidence type="ECO:0000313" key="7">
    <source>
        <dbReference type="Proteomes" id="UP001285441"/>
    </source>
</evidence>
<feature type="region of interest" description="Disordered" evidence="4">
    <location>
        <begin position="42"/>
        <end position="100"/>
    </location>
</feature>
<comment type="similarity">
    <text evidence="1">Belongs to the yippee family.</text>
</comment>
<dbReference type="EMBL" id="JAULSW010000009">
    <property type="protein sequence ID" value="KAK3369868.1"/>
    <property type="molecule type" value="Genomic_DNA"/>
</dbReference>
<evidence type="ECO:0000256" key="3">
    <source>
        <dbReference type="ARBA" id="ARBA00022833"/>
    </source>
</evidence>
<dbReference type="InterPro" id="IPR034751">
    <property type="entry name" value="Yippee"/>
</dbReference>
<dbReference type="Proteomes" id="UP001285441">
    <property type="component" value="Unassembled WGS sequence"/>
</dbReference>
<keyword evidence="2" id="KW-0479">Metal-binding</keyword>
<proteinExistence type="inferred from homology"/>